<evidence type="ECO:0000259" key="1">
    <source>
        <dbReference type="Pfam" id="PF20178"/>
    </source>
</evidence>
<dbReference type="Pfam" id="PF20178">
    <property type="entry name" value="ToxA_N"/>
    <property type="match status" value="1"/>
</dbReference>
<evidence type="ECO:0000313" key="2">
    <source>
        <dbReference type="EMBL" id="MBA6058301.1"/>
    </source>
</evidence>
<dbReference type="InterPro" id="IPR046673">
    <property type="entry name" value="ToxA_N"/>
</dbReference>
<name>A0A7W2JFZ0_9PSED</name>
<dbReference type="AlphaFoldDB" id="A0A7W2JFZ0"/>
<protein>
    <recommendedName>
        <fullName evidence="1">Dermonecrotic toxin N-terminal domain-containing protein</fullName>
    </recommendedName>
</protein>
<evidence type="ECO:0000313" key="3">
    <source>
        <dbReference type="Proteomes" id="UP000556620"/>
    </source>
</evidence>
<sequence>MSLTHFKSFDAQLSALLTPPPAPDPSLPLLNARQRYFADLAQYWLGTASGESRRARLATLLRQQLLAQIALRSDDHTLGSSHAELVTCCANRPLPSHRQHLPAAQRPQIYRPVLDITTPNWRSYLPGTFVIVEGGPEGRMPDTRNTTDYALLCSLSHGIEAFDSLAELHTELCERLDDVQQSRPLLRHMSNEHDRDNARNAERLRYEWFNEDMIQAQVQALIDGQHAALTQAWQEAAQQAAVDWPKLTADLAAAADLLPWADSRSALQTRYGLLLERNSPAWLKNASAQGLTHIMQTLQELVIAIDKAAAPGILSLEQFVDRNGLLAWTRERLRTQLRQRHQLDIDPLGLYVSVTLARPIGPVLPPSITGPWILVASRPQVGDSIELVQQTYRIDELALINVSLLDIDYWLTARVHDKQGVTVDGVSPSQVKQLVRELDVGESYSQYLRTHLLTSPQAQWRQESYVAISHARMRAEAAKAHYAGHLLEDPFERGFTWITTLLEYPQSHARQQADVAQLSVRQLLIGGHTLQGIMLVTPDSPGFARFIVYTPDAPDRRAWREFRNTRHMLKTLRKQPALRDYLKDRLPLADREQIELWLTKGGMGPHVLRPTITGDFHQARYLAEVNAMLAAVDASTNTRLELLGELGLRGLTLILDLISFVLPNRALVAVSLGRSILSVIDAHKAFKQGQRVDVLKHIVDAFTYANDAVNNLGGTTVMRRALRGIPSPPPLKLPPSASVNINREKLRYRVDGIHKEGIYEQPSPYPGLSFYYIKDASGATYQVAFDGYRWRVVDPRMPDAYTKVPVKRREDGEWVVDSVVLWHDGLPDLQTLFEACQLPTYPAGAEPTDTAGLYRLGREYFLVAGSQALPLRAHLLDNHYHLLMPGQPDRRPIAWAIVRWQGDQWRIRVRQPGRSSDWLAFPDCYSVSRGNSPSNR</sequence>
<comment type="caution">
    <text evidence="2">The sequence shown here is derived from an EMBL/GenBank/DDBJ whole genome shotgun (WGS) entry which is preliminary data.</text>
</comment>
<dbReference type="RefSeq" id="WP_182365240.1">
    <property type="nucleotide sequence ID" value="NZ_JACGCU010000004.1"/>
</dbReference>
<feature type="domain" description="Dermonecrotic toxin N-terminal" evidence="1">
    <location>
        <begin position="325"/>
        <end position="589"/>
    </location>
</feature>
<gene>
    <name evidence="2" type="ORF">H4C44_03800</name>
</gene>
<proteinExistence type="predicted"/>
<dbReference type="Proteomes" id="UP000556620">
    <property type="component" value="Unassembled WGS sequence"/>
</dbReference>
<dbReference type="EMBL" id="JACGCU010000004">
    <property type="protein sequence ID" value="MBA6058301.1"/>
    <property type="molecule type" value="Genomic_DNA"/>
</dbReference>
<organism evidence="2 3">
    <name type="scientific">Pseudomonas juntendi</name>
    <dbReference type="NCBI Taxonomy" id="2666183"/>
    <lineage>
        <taxon>Bacteria</taxon>
        <taxon>Pseudomonadati</taxon>
        <taxon>Pseudomonadota</taxon>
        <taxon>Gammaproteobacteria</taxon>
        <taxon>Pseudomonadales</taxon>
        <taxon>Pseudomonadaceae</taxon>
        <taxon>Pseudomonas</taxon>
    </lineage>
</organism>
<reference evidence="2 3" key="1">
    <citation type="submission" date="2020-07" db="EMBL/GenBank/DDBJ databases">
        <title>Diversity of carbapenemase encoding genes among Pseudomonas putida group clinical isolates in a tertiary Brazilian hospital.</title>
        <authorList>
            <person name="Alberto-Lei F."/>
            <person name="Nodari C.S."/>
            <person name="Streling A.P."/>
            <person name="Paulino J.T."/>
            <person name="Bessa-Neto F.O."/>
            <person name="Cayo R."/>
            <person name="Gales A.C."/>
        </authorList>
    </citation>
    <scope>NUCLEOTIDE SEQUENCE [LARGE SCALE GENOMIC DNA]</scope>
    <source>
        <strain evidence="2 3">14535</strain>
    </source>
</reference>
<accession>A0A7W2JFZ0</accession>